<accession>A0A1I0FTV5</accession>
<protein>
    <submittedName>
        <fullName evidence="1">Uncharacterized protein</fullName>
    </submittedName>
</protein>
<dbReference type="Proteomes" id="UP000242642">
    <property type="component" value="Unassembled WGS sequence"/>
</dbReference>
<dbReference type="AlphaFoldDB" id="A0A1I0FTV5"/>
<gene>
    <name evidence="1" type="ORF">SAMN02583745_02869</name>
</gene>
<dbReference type="OrthoDB" id="6928755at2"/>
<sequence length="190" mass="23073">MKIKKIVEFFIEKIIRNNKQLLNLNIPQTSREILFNFNFLYPKVKRYIYNERESYYLFFLIHKELLPYFESLFNFEYVSEKLIELDLSKTFGFDLKIRIIDDFGGYIIEIETTSKQMVEGILNKRTYPPSPEISFPKLNPEEYYGSLQGNIDFWFNQLWEPYWKSLSKEDKTSLPLTESWRELIMFKFGE</sequence>
<reference evidence="2" key="1">
    <citation type="submission" date="2016-10" db="EMBL/GenBank/DDBJ databases">
        <authorList>
            <person name="Varghese N."/>
            <person name="Submissions S."/>
        </authorList>
    </citation>
    <scope>NUCLEOTIDE SEQUENCE [LARGE SCALE GENOMIC DNA]</scope>
    <source>
        <strain evidence="2">DSM 18579</strain>
    </source>
</reference>
<evidence type="ECO:0000313" key="1">
    <source>
        <dbReference type="EMBL" id="SET60836.1"/>
    </source>
</evidence>
<organism evidence="1 2">
    <name type="scientific">Thorsellia anophelis DSM 18579</name>
    <dbReference type="NCBI Taxonomy" id="1123402"/>
    <lineage>
        <taxon>Bacteria</taxon>
        <taxon>Pseudomonadati</taxon>
        <taxon>Pseudomonadota</taxon>
        <taxon>Gammaproteobacteria</taxon>
        <taxon>Enterobacterales</taxon>
        <taxon>Thorselliaceae</taxon>
        <taxon>Thorsellia</taxon>
    </lineage>
</organism>
<name>A0A1I0FTV5_9GAMM</name>
<keyword evidence="2" id="KW-1185">Reference proteome</keyword>
<dbReference type="EMBL" id="FOHV01000046">
    <property type="protein sequence ID" value="SET60836.1"/>
    <property type="molecule type" value="Genomic_DNA"/>
</dbReference>
<evidence type="ECO:0000313" key="2">
    <source>
        <dbReference type="Proteomes" id="UP000242642"/>
    </source>
</evidence>
<proteinExistence type="predicted"/>